<reference evidence="2" key="1">
    <citation type="submission" date="2021-01" db="EMBL/GenBank/DDBJ databases">
        <authorList>
            <person name="Bezrukov I."/>
        </authorList>
    </citation>
    <scope>NUCLEOTIDE SEQUENCE</scope>
</reference>
<dbReference type="AlphaFoldDB" id="A0A8S2AKZ3"/>
<protein>
    <submittedName>
        <fullName evidence="2">Uncharacterized protein</fullName>
    </submittedName>
</protein>
<evidence type="ECO:0000256" key="1">
    <source>
        <dbReference type="SAM" id="MobiDB-lite"/>
    </source>
</evidence>
<keyword evidence="3" id="KW-1185">Reference proteome</keyword>
<evidence type="ECO:0000313" key="3">
    <source>
        <dbReference type="Proteomes" id="UP000682877"/>
    </source>
</evidence>
<feature type="compositionally biased region" description="Polar residues" evidence="1">
    <location>
        <begin position="1"/>
        <end position="16"/>
    </location>
</feature>
<accession>A0A8S2AKZ3</accession>
<dbReference type="Proteomes" id="UP000682877">
    <property type="component" value="Chromosome 6"/>
</dbReference>
<evidence type="ECO:0000313" key="2">
    <source>
        <dbReference type="EMBL" id="CAE6103726.1"/>
    </source>
</evidence>
<feature type="region of interest" description="Disordered" evidence="1">
    <location>
        <begin position="1"/>
        <end position="23"/>
    </location>
</feature>
<gene>
    <name evidence="2" type="ORF">AARE701A_LOCUS15356</name>
</gene>
<organism evidence="2 3">
    <name type="scientific">Arabidopsis arenosa</name>
    <name type="common">Sand rock-cress</name>
    <name type="synonym">Cardaminopsis arenosa</name>
    <dbReference type="NCBI Taxonomy" id="38785"/>
    <lineage>
        <taxon>Eukaryota</taxon>
        <taxon>Viridiplantae</taxon>
        <taxon>Streptophyta</taxon>
        <taxon>Embryophyta</taxon>
        <taxon>Tracheophyta</taxon>
        <taxon>Spermatophyta</taxon>
        <taxon>Magnoliopsida</taxon>
        <taxon>eudicotyledons</taxon>
        <taxon>Gunneridae</taxon>
        <taxon>Pentapetalae</taxon>
        <taxon>rosids</taxon>
        <taxon>malvids</taxon>
        <taxon>Brassicales</taxon>
        <taxon>Brassicaceae</taxon>
        <taxon>Camelineae</taxon>
        <taxon>Arabidopsis</taxon>
    </lineage>
</organism>
<proteinExistence type="predicted"/>
<sequence>MSETNKSAFQAGQTTGKAEEKSNVLLDKAKDAAAGAGTAAQQGGKSISDTAAGGVNVVKEKTGMNKSQSSSLGIVRNQVVRFVAKLRSQNVTEGKKRNIGLKWRLPEDKEKDEIDGRFEEAAIAIVDISSRI</sequence>
<dbReference type="EMBL" id="LR999456">
    <property type="protein sequence ID" value="CAE6103726.1"/>
    <property type="molecule type" value="Genomic_DNA"/>
</dbReference>
<name>A0A8S2AKZ3_ARAAE</name>